<dbReference type="PANTHER" id="PTHR35024">
    <property type="entry name" value="HYPOTHETICAL CYTOSOLIC PROTEIN"/>
    <property type="match status" value="1"/>
</dbReference>
<gene>
    <name evidence="2" type="ORF">SCARUB_00596</name>
</gene>
<protein>
    <submittedName>
        <fullName evidence="2">Integral membrane protein</fullName>
    </submittedName>
</protein>
<dbReference type="InterPro" id="IPR007607">
    <property type="entry name" value="BacA/B"/>
</dbReference>
<dbReference type="Proteomes" id="UP000094056">
    <property type="component" value="Unassembled WGS sequence"/>
</dbReference>
<evidence type="ECO:0000256" key="1">
    <source>
        <dbReference type="ARBA" id="ARBA00044755"/>
    </source>
</evidence>
<evidence type="ECO:0000313" key="3">
    <source>
        <dbReference type="Proteomes" id="UP000094056"/>
    </source>
</evidence>
<dbReference type="Pfam" id="PF04519">
    <property type="entry name" value="Bactofilin"/>
    <property type="match status" value="1"/>
</dbReference>
<reference evidence="2 3" key="1">
    <citation type="submission" date="2016-07" db="EMBL/GenBank/DDBJ databases">
        <title>Draft genome of Scalindua rubra, obtained from a brine-seawater interface in the Red Sea, sheds light on salt adaptation in anammox bacteria.</title>
        <authorList>
            <person name="Speth D.R."/>
            <person name="Lagkouvardos I."/>
            <person name="Wang Y."/>
            <person name="Qian P.-Y."/>
            <person name="Dutilh B.E."/>
            <person name="Jetten M.S."/>
        </authorList>
    </citation>
    <scope>NUCLEOTIDE SEQUENCE [LARGE SCALE GENOMIC DNA]</scope>
    <source>
        <strain evidence="2">BSI-1</strain>
    </source>
</reference>
<evidence type="ECO:0000313" key="2">
    <source>
        <dbReference type="EMBL" id="ODS34222.1"/>
    </source>
</evidence>
<dbReference type="EMBL" id="MAYW01000010">
    <property type="protein sequence ID" value="ODS34222.1"/>
    <property type="molecule type" value="Genomic_DNA"/>
</dbReference>
<accession>A0A1E3XF12</accession>
<name>A0A1E3XF12_9BACT</name>
<organism evidence="2 3">
    <name type="scientific">Candidatus Scalindua rubra</name>
    <dbReference type="NCBI Taxonomy" id="1872076"/>
    <lineage>
        <taxon>Bacteria</taxon>
        <taxon>Pseudomonadati</taxon>
        <taxon>Planctomycetota</taxon>
        <taxon>Candidatus Brocadiia</taxon>
        <taxon>Candidatus Brocadiales</taxon>
        <taxon>Candidatus Scalinduaceae</taxon>
        <taxon>Candidatus Scalindua</taxon>
    </lineage>
</organism>
<proteinExistence type="inferred from homology"/>
<comment type="caution">
    <text evidence="2">The sequence shown here is derived from an EMBL/GenBank/DDBJ whole genome shotgun (WGS) entry which is preliminary data.</text>
</comment>
<dbReference type="AlphaFoldDB" id="A0A1E3XF12"/>
<dbReference type="PANTHER" id="PTHR35024:SF4">
    <property type="entry name" value="POLYMER-FORMING CYTOSKELETAL PROTEIN"/>
    <property type="match status" value="1"/>
</dbReference>
<comment type="similarity">
    <text evidence="1">Belongs to the bactofilin family.</text>
</comment>
<sequence>MVFIEYIGINEGSVNNLSANVEIKGMIMFDKTMNIDGKFEGELISNDGDLNVGKTGKLKANIRVKNAIISGQVDGNITTSEKVELKKDARVIGDLNARTLAIEEGVVFVGKCNVIPADLKIEKQDIKEEIVEERKDKYLETITTVPFPIWISRKK</sequence>